<feature type="domain" description="Response regulatory" evidence="2">
    <location>
        <begin position="3"/>
        <end position="116"/>
    </location>
</feature>
<dbReference type="Proteomes" id="UP000298340">
    <property type="component" value="Unassembled WGS sequence"/>
</dbReference>
<dbReference type="AlphaFoldDB" id="A0A4Y7U8X0"/>
<evidence type="ECO:0000313" key="5">
    <source>
        <dbReference type="EMBL" id="TEB42875.1"/>
    </source>
</evidence>
<proteinExistence type="predicted"/>
<comment type="caution">
    <text evidence="5">The sequence shown here is derived from an EMBL/GenBank/DDBJ whole genome shotgun (WGS) entry which is preliminary data.</text>
</comment>
<sequence length="233" mass="26787">MYKVAIIEDETAAAAALEKMISILEPDFKICAKIPSVFESLIFFRETNVDLVFMDIQLSDGDCFELLAKIPHLNFSIIFITAYDTHAIKAFKFNAIDYILKPIDPEELAKAIVRAKEKLSSRVLIEYFLTNRSNDKPRLALSVLNETLYVNIEDIIRLEADSAYTIFILKDKSFTVSRNIKYYEDLLEGYNFIRIHYSHLVAKNEIASRKVATLKMSNGDVIPMSVRKRFLLK</sequence>
<dbReference type="InterPro" id="IPR011006">
    <property type="entry name" value="CheY-like_superfamily"/>
</dbReference>
<dbReference type="PANTHER" id="PTHR37299">
    <property type="entry name" value="TRANSCRIPTIONAL REGULATOR-RELATED"/>
    <property type="match status" value="1"/>
</dbReference>
<accession>A0A4Y7U8X0</accession>
<organism evidence="5 7">
    <name type="scientific">Flavobacterium circumlabens</name>
    <dbReference type="NCBI Taxonomy" id="2133765"/>
    <lineage>
        <taxon>Bacteria</taxon>
        <taxon>Pseudomonadati</taxon>
        <taxon>Bacteroidota</taxon>
        <taxon>Flavobacteriia</taxon>
        <taxon>Flavobacteriales</taxon>
        <taxon>Flavobacteriaceae</taxon>
        <taxon>Flavobacterium</taxon>
    </lineage>
</organism>
<dbReference type="EMBL" id="QWDN01000007">
    <property type="protein sequence ID" value="TEB42875.1"/>
    <property type="molecule type" value="Genomic_DNA"/>
</dbReference>
<evidence type="ECO:0000259" key="3">
    <source>
        <dbReference type="PROSITE" id="PS50930"/>
    </source>
</evidence>
<feature type="modified residue" description="4-aspartylphosphate" evidence="1">
    <location>
        <position position="55"/>
    </location>
</feature>
<dbReference type="SMART" id="SM00850">
    <property type="entry name" value="LytTR"/>
    <property type="match status" value="1"/>
</dbReference>
<reference evidence="4" key="3">
    <citation type="submission" date="2019-03" db="EMBL/GenBank/DDBJ databases">
        <authorList>
            <person name="Whitman W."/>
            <person name="Huntemann M."/>
            <person name="Clum A."/>
            <person name="Pillay M."/>
            <person name="Palaniappan K."/>
            <person name="Varghese N."/>
            <person name="Mikhailova N."/>
            <person name="Stamatis D."/>
            <person name="Reddy T."/>
            <person name="Daum C."/>
            <person name="Shapiro N."/>
            <person name="Ivanova N."/>
            <person name="Kyrpides N."/>
            <person name="Woyke T."/>
        </authorList>
    </citation>
    <scope>NUCLEOTIDE SEQUENCE</scope>
    <source>
        <strain evidence="4">P5626</strain>
    </source>
</reference>
<dbReference type="PANTHER" id="PTHR37299:SF1">
    <property type="entry name" value="STAGE 0 SPORULATION PROTEIN A HOMOLOG"/>
    <property type="match status" value="1"/>
</dbReference>
<dbReference type="Pfam" id="PF00072">
    <property type="entry name" value="Response_reg"/>
    <property type="match status" value="1"/>
</dbReference>
<gene>
    <name evidence="5" type="ORF">D0809_18620</name>
    <name evidence="4" type="ORF">EV142_107183</name>
</gene>
<feature type="domain" description="HTH LytTR-type" evidence="3">
    <location>
        <begin position="139"/>
        <end position="233"/>
    </location>
</feature>
<evidence type="ECO:0000313" key="7">
    <source>
        <dbReference type="Proteomes" id="UP000298340"/>
    </source>
</evidence>
<dbReference type="PROSITE" id="PS50110">
    <property type="entry name" value="RESPONSE_REGULATORY"/>
    <property type="match status" value="1"/>
</dbReference>
<dbReference type="GO" id="GO:0000156">
    <property type="term" value="F:phosphorelay response regulator activity"/>
    <property type="evidence" value="ECO:0007669"/>
    <property type="project" value="InterPro"/>
</dbReference>
<keyword evidence="1" id="KW-0597">Phosphoprotein</keyword>
<dbReference type="InterPro" id="IPR007492">
    <property type="entry name" value="LytTR_DNA-bd_dom"/>
</dbReference>
<protein>
    <submittedName>
        <fullName evidence="5">DNA-binding response regulator</fullName>
    </submittedName>
    <submittedName>
        <fullName evidence="4">LytTR family two component transcriptional regulator</fullName>
    </submittedName>
</protein>
<reference evidence="4 6" key="1">
    <citation type="journal article" date="2015" name="Stand. Genomic Sci.">
        <title>Genomic Encyclopedia of Bacterial and Archaeal Type Strains, Phase III: the genomes of soil and plant-associated and newly described type strains.</title>
        <authorList>
            <person name="Whitman W.B."/>
            <person name="Woyke T."/>
            <person name="Klenk H.P."/>
            <person name="Zhou Y."/>
            <person name="Lilburn T.G."/>
            <person name="Beck B.J."/>
            <person name="De Vos P."/>
            <person name="Vandamme P."/>
            <person name="Eisen J.A."/>
            <person name="Garrity G."/>
            <person name="Hugenholtz P."/>
            <person name="Kyrpides N.C."/>
        </authorList>
    </citation>
    <scope>NUCLEOTIDE SEQUENCE [LARGE SCALE GENOMIC DNA]</scope>
    <source>
        <strain evidence="4 6">P5626</strain>
    </source>
</reference>
<dbReference type="InterPro" id="IPR001789">
    <property type="entry name" value="Sig_transdc_resp-reg_receiver"/>
</dbReference>
<evidence type="ECO:0000313" key="6">
    <source>
        <dbReference type="Proteomes" id="UP000295270"/>
    </source>
</evidence>
<dbReference type="GO" id="GO:0003677">
    <property type="term" value="F:DNA binding"/>
    <property type="evidence" value="ECO:0007669"/>
    <property type="project" value="UniProtKB-KW"/>
</dbReference>
<keyword evidence="5" id="KW-0238">DNA-binding</keyword>
<keyword evidence="6" id="KW-1185">Reference proteome</keyword>
<dbReference type="Pfam" id="PF04397">
    <property type="entry name" value="LytTR"/>
    <property type="match status" value="1"/>
</dbReference>
<evidence type="ECO:0000259" key="2">
    <source>
        <dbReference type="PROSITE" id="PS50110"/>
    </source>
</evidence>
<dbReference type="EMBL" id="SLWA01000007">
    <property type="protein sequence ID" value="TCN54683.1"/>
    <property type="molecule type" value="Genomic_DNA"/>
</dbReference>
<dbReference type="Gene3D" id="3.40.50.2300">
    <property type="match status" value="1"/>
</dbReference>
<reference evidence="5 7" key="2">
    <citation type="journal article" date="2018" name="Syst. Appl. Microbiol.">
        <title>Flavobacterium circumlabens sp. nov. and Flavobacterium cupreum sp. nov., two psychrotrophic species isolated from Antarctic environmental samples.</title>
        <authorList>
            <person name="Kralova S."/>
            <person name="Busse H.J."/>
            <person name="Svec P."/>
            <person name="Maslanova I."/>
            <person name="Stankova E."/>
            <person name="Bartak M."/>
            <person name="Sedlacek I."/>
        </authorList>
    </citation>
    <scope>NUCLEOTIDE SEQUENCE [LARGE SCALE GENOMIC DNA]</scope>
    <source>
        <strain evidence="5 7">CCM 8828</strain>
    </source>
</reference>
<evidence type="ECO:0000256" key="1">
    <source>
        <dbReference type="PROSITE-ProRule" id="PRU00169"/>
    </source>
</evidence>
<dbReference type="PROSITE" id="PS50930">
    <property type="entry name" value="HTH_LYTTR"/>
    <property type="match status" value="1"/>
</dbReference>
<evidence type="ECO:0000313" key="4">
    <source>
        <dbReference type="EMBL" id="TCN54683.1"/>
    </source>
</evidence>
<dbReference type="RefSeq" id="WP_132037098.1">
    <property type="nucleotide sequence ID" value="NZ_QWDN01000007.1"/>
</dbReference>
<dbReference type="OrthoDB" id="2168082at2"/>
<dbReference type="Proteomes" id="UP000295270">
    <property type="component" value="Unassembled WGS sequence"/>
</dbReference>
<dbReference type="SMART" id="SM00448">
    <property type="entry name" value="REC"/>
    <property type="match status" value="1"/>
</dbReference>
<dbReference type="Gene3D" id="2.40.50.1020">
    <property type="entry name" value="LytTr DNA-binding domain"/>
    <property type="match status" value="1"/>
</dbReference>
<dbReference type="SUPFAM" id="SSF52172">
    <property type="entry name" value="CheY-like"/>
    <property type="match status" value="1"/>
</dbReference>
<name>A0A4Y7U8X0_9FLAO</name>
<dbReference type="InterPro" id="IPR046947">
    <property type="entry name" value="LytR-like"/>
</dbReference>